<keyword evidence="2" id="KW-1185">Reference proteome</keyword>
<evidence type="ECO:0000313" key="2">
    <source>
        <dbReference type="Proteomes" id="UP000319267"/>
    </source>
</evidence>
<protein>
    <submittedName>
        <fullName evidence="1">Uncharacterized protein</fullName>
    </submittedName>
</protein>
<organism evidence="1 2">
    <name type="scientific">Flavobacterium nitrogenifigens</name>
    <dbReference type="NCBI Taxonomy" id="1617283"/>
    <lineage>
        <taxon>Bacteria</taxon>
        <taxon>Pseudomonadati</taxon>
        <taxon>Bacteroidota</taxon>
        <taxon>Flavobacteriia</taxon>
        <taxon>Flavobacteriales</taxon>
        <taxon>Flavobacteriaceae</taxon>
        <taxon>Flavobacterium</taxon>
    </lineage>
</organism>
<dbReference type="Proteomes" id="UP000319267">
    <property type="component" value="Unassembled WGS sequence"/>
</dbReference>
<name>A0A521AF74_9FLAO</name>
<dbReference type="AlphaFoldDB" id="A0A521AF74"/>
<dbReference type="EMBL" id="FXTQ01000001">
    <property type="protein sequence ID" value="SMO33451.1"/>
    <property type="molecule type" value="Genomic_DNA"/>
</dbReference>
<reference evidence="1 2" key="1">
    <citation type="submission" date="2017-05" db="EMBL/GenBank/DDBJ databases">
        <authorList>
            <person name="Varghese N."/>
            <person name="Submissions S."/>
        </authorList>
    </citation>
    <scope>NUCLEOTIDE SEQUENCE [LARGE SCALE GENOMIC DNA]</scope>
    <source>
        <strain evidence="1 2">DSM 29982</strain>
    </source>
</reference>
<evidence type="ECO:0000313" key="1">
    <source>
        <dbReference type="EMBL" id="SMO33451.1"/>
    </source>
</evidence>
<sequence>MEHEIKALKDYLKDIVSAIEATEKYQPAWVRENLKANLNPKFKFTADGKADLVFGNDEICELELNFKDSGKYHKRHIIEALQAKFEEKSQELKELRKASK</sequence>
<proteinExistence type="predicted"/>
<dbReference type="RefSeq" id="WP_111377829.1">
    <property type="nucleotide sequence ID" value="NZ_CP043612.1"/>
</dbReference>
<accession>A0A521AF74</accession>
<gene>
    <name evidence="1" type="ORF">SAMN06265220_10185</name>
</gene>